<dbReference type="AlphaFoldDB" id="A0AB39YGZ6"/>
<dbReference type="EMBL" id="CP165727">
    <property type="protein sequence ID" value="XDV68724.1"/>
    <property type="molecule type" value="Genomic_DNA"/>
</dbReference>
<name>A0AB39YGZ6_9ACTN</name>
<proteinExistence type="predicted"/>
<evidence type="ECO:0008006" key="2">
    <source>
        <dbReference type="Google" id="ProtNLM"/>
    </source>
</evidence>
<reference evidence="1" key="1">
    <citation type="submission" date="2024-08" db="EMBL/GenBank/DDBJ databases">
        <authorList>
            <person name="Yu S.T."/>
        </authorList>
    </citation>
    <scope>NUCLEOTIDE SEQUENCE</scope>
    <source>
        <strain evidence="1">R33</strain>
    </source>
</reference>
<dbReference type="InterPro" id="IPR029058">
    <property type="entry name" value="AB_hydrolase_fold"/>
</dbReference>
<dbReference type="RefSeq" id="WP_369780206.1">
    <property type="nucleotide sequence ID" value="NZ_CP165727.1"/>
</dbReference>
<dbReference type="Gene3D" id="3.40.50.1820">
    <property type="entry name" value="alpha/beta hydrolase"/>
    <property type="match status" value="1"/>
</dbReference>
<evidence type="ECO:0000313" key="1">
    <source>
        <dbReference type="EMBL" id="XDV68724.1"/>
    </source>
</evidence>
<accession>A0AB39YGZ6</accession>
<gene>
    <name evidence="1" type="ORF">AB5J51_03275</name>
</gene>
<protein>
    <recommendedName>
        <fullName evidence="2">Carboxylesterase family protein</fullName>
    </recommendedName>
</protein>
<organism evidence="1">
    <name type="scientific">Streptomyces sp. R33</name>
    <dbReference type="NCBI Taxonomy" id="3238629"/>
    <lineage>
        <taxon>Bacteria</taxon>
        <taxon>Bacillati</taxon>
        <taxon>Actinomycetota</taxon>
        <taxon>Actinomycetes</taxon>
        <taxon>Kitasatosporales</taxon>
        <taxon>Streptomycetaceae</taxon>
        <taxon>Streptomyces</taxon>
    </lineage>
</organism>
<sequence>MFRKPTLAFAESRAARGRPVWAYEFVFDNFDKWSHAPFLAGMDTRIRDGLARTVHQAWISFIRTGDPNHPTMPRWDRYHRQSRTTMRFDAVTAAVSHLAPN</sequence>
<dbReference type="SUPFAM" id="SSF53474">
    <property type="entry name" value="alpha/beta-Hydrolases"/>
    <property type="match status" value="1"/>
</dbReference>